<dbReference type="InterPro" id="IPR038425">
    <property type="entry name" value="GAT_sf"/>
</dbReference>
<dbReference type="EMBL" id="QPKB01000001">
    <property type="protein sequence ID" value="RWR73435.1"/>
    <property type="molecule type" value="Genomic_DNA"/>
</dbReference>
<dbReference type="GO" id="GO:0016020">
    <property type="term" value="C:membrane"/>
    <property type="evidence" value="ECO:0007669"/>
    <property type="project" value="UniProtKB-SubCell"/>
</dbReference>
<dbReference type="PANTHER" id="PTHR45898:SF4">
    <property type="entry name" value="TARGET OF MYB PROTEIN 1"/>
    <property type="match status" value="1"/>
</dbReference>
<evidence type="ECO:0000256" key="1">
    <source>
        <dbReference type="ARBA" id="ARBA00004170"/>
    </source>
</evidence>
<proteinExistence type="inferred from homology"/>
<dbReference type="Proteomes" id="UP000283530">
    <property type="component" value="Unassembled WGS sequence"/>
</dbReference>
<keyword evidence="4" id="KW-0653">Protein transport</keyword>
<feature type="compositionally biased region" description="Polar residues" evidence="6">
    <location>
        <begin position="293"/>
        <end position="312"/>
    </location>
</feature>
<feature type="compositionally biased region" description="Low complexity" evidence="6">
    <location>
        <begin position="391"/>
        <end position="406"/>
    </location>
</feature>
<dbReference type="SUPFAM" id="SSF48464">
    <property type="entry name" value="ENTH/VHS domain"/>
    <property type="match status" value="1"/>
</dbReference>
<comment type="caution">
    <text evidence="9">The sequence shown here is derived from an EMBL/GenBank/DDBJ whole genome shotgun (WGS) entry which is preliminary data.</text>
</comment>
<dbReference type="AlphaFoldDB" id="A0A3S3MRD4"/>
<evidence type="ECO:0000256" key="6">
    <source>
        <dbReference type="SAM" id="MobiDB-lite"/>
    </source>
</evidence>
<dbReference type="GO" id="GO:0043130">
    <property type="term" value="F:ubiquitin binding"/>
    <property type="evidence" value="ECO:0007669"/>
    <property type="project" value="InterPro"/>
</dbReference>
<evidence type="ECO:0000259" key="7">
    <source>
        <dbReference type="PROSITE" id="PS50179"/>
    </source>
</evidence>
<dbReference type="FunFam" id="1.25.40.90:FF:000028">
    <property type="entry name" value="TOM1-like protein 2"/>
    <property type="match status" value="1"/>
</dbReference>
<feature type="region of interest" description="Disordered" evidence="6">
    <location>
        <begin position="391"/>
        <end position="412"/>
    </location>
</feature>
<dbReference type="InterPro" id="IPR008942">
    <property type="entry name" value="ENTH_VHS"/>
</dbReference>
<accession>A0A3S3MRD4</accession>
<dbReference type="Pfam" id="PF00790">
    <property type="entry name" value="VHS"/>
    <property type="match status" value="1"/>
</dbReference>
<dbReference type="InterPro" id="IPR044836">
    <property type="entry name" value="TOL_plant"/>
</dbReference>
<dbReference type="InterPro" id="IPR002014">
    <property type="entry name" value="VHS_dom"/>
</dbReference>
<dbReference type="GO" id="GO:0035091">
    <property type="term" value="F:phosphatidylinositol binding"/>
    <property type="evidence" value="ECO:0007669"/>
    <property type="project" value="InterPro"/>
</dbReference>
<dbReference type="CDD" id="cd14231">
    <property type="entry name" value="GAT_GGA-like_plant"/>
    <property type="match status" value="1"/>
</dbReference>
<keyword evidence="10" id="KW-1185">Reference proteome</keyword>
<feature type="compositionally biased region" description="Polar residues" evidence="6">
    <location>
        <begin position="498"/>
        <end position="511"/>
    </location>
</feature>
<dbReference type="PROSITE" id="PS50909">
    <property type="entry name" value="GAT"/>
    <property type="match status" value="1"/>
</dbReference>
<dbReference type="PANTHER" id="PTHR45898">
    <property type="entry name" value="TOM1-LIKE PROTEIN"/>
    <property type="match status" value="1"/>
</dbReference>
<comment type="subcellular location">
    <subcellularLocation>
        <location evidence="1">Membrane</location>
        <topology evidence="1">Peripheral membrane protein</topology>
    </subcellularLocation>
</comment>
<protein>
    <submittedName>
        <fullName evidence="9">TOM1-like protein 1 isoform X1</fullName>
    </submittedName>
</protein>
<dbReference type="Gene3D" id="1.20.58.160">
    <property type="match status" value="1"/>
</dbReference>
<dbReference type="SMART" id="SM00288">
    <property type="entry name" value="VHS"/>
    <property type="match status" value="1"/>
</dbReference>
<dbReference type="Pfam" id="PF03127">
    <property type="entry name" value="GAT"/>
    <property type="match status" value="1"/>
</dbReference>
<dbReference type="STRING" id="337451.A0A3S3MRD4"/>
<evidence type="ECO:0000313" key="10">
    <source>
        <dbReference type="Proteomes" id="UP000283530"/>
    </source>
</evidence>
<feature type="domain" description="VHS" evidence="7">
    <location>
        <begin position="9"/>
        <end position="138"/>
    </location>
</feature>
<evidence type="ECO:0000313" key="9">
    <source>
        <dbReference type="EMBL" id="RWR73435.1"/>
    </source>
</evidence>
<feature type="domain" description="GAT" evidence="8">
    <location>
        <begin position="180"/>
        <end position="268"/>
    </location>
</feature>
<sequence length="720" mass="78630">MVQSMVSRATSDLLIGPDWAMNIEICDILNRDPGQAKDVIKGLKKRIGNKNPKIQLLAFTLLETVIKNCGDIVHMHVAEKDVLHEMVKIVKKKPDVHVQEKILILIDTWQEAFGGPRARYPQYYAAYQELLRAGAVFPQRSERSVPVLTPPQTQPLASYSQPSRNSDSQQEAPESSMGSDLPDLSLSEIQNARGIVDVLAEMLTALDPGNKEGLRQEVIVDLVEQCRAYKMRVVRLVNTTSDEELLCQGLALNDDLQRILTKHDAISSGAVVQAEKPKSLQALVDVDDTVTIQDNNNTHQNGRSTSSPGNQGPLQQSLLPAPPAPNGPSNPSAKMEPHIDLLSGDALALVPISQPSASPASNQHNMLELALVDMFPENNNAPTLDTQAVAPAAQTTPSAPQFHQQQPPQPLESNIYSNGVLNTMQPQYEQTPYMQNAYLNHSSESTWNGQGAQNSDPQQQALAYDANTQSNGALPPPPWEAQPMQSSYVGTEHVQPTQVMPSPQTMQSSQFMGMPPSQPMQSSHLASMQPPPMQNGQLAVMHSQPAPNAGLYPQLMQNGSSGGMYPQQMQSGSLGGMYPQQIQSSPHGGMYSPQMLSSSPGGMYPQQIQNSPHGGMYYQQMQSSQQASMYPQPMHGVPQMAIYQQPGYSYGQVPGAQFLEQRMHGLSMQDGNRYMNPSYQTPSSYLQTSMPAKPEDKLFGDLVDIAKLKPNKLDASKVGS</sequence>
<name>A0A3S3MRD4_9MAGN</name>
<evidence type="ECO:0000256" key="2">
    <source>
        <dbReference type="ARBA" id="ARBA00007708"/>
    </source>
</evidence>
<feature type="region of interest" description="Disordered" evidence="6">
    <location>
        <begin position="293"/>
        <end position="337"/>
    </location>
</feature>
<evidence type="ECO:0000256" key="5">
    <source>
        <dbReference type="ARBA" id="ARBA00023136"/>
    </source>
</evidence>
<dbReference type="SUPFAM" id="SSF89009">
    <property type="entry name" value="GAT-like domain"/>
    <property type="match status" value="1"/>
</dbReference>
<organism evidence="9 10">
    <name type="scientific">Cinnamomum micranthum f. kanehirae</name>
    <dbReference type="NCBI Taxonomy" id="337451"/>
    <lineage>
        <taxon>Eukaryota</taxon>
        <taxon>Viridiplantae</taxon>
        <taxon>Streptophyta</taxon>
        <taxon>Embryophyta</taxon>
        <taxon>Tracheophyta</taxon>
        <taxon>Spermatophyta</taxon>
        <taxon>Magnoliopsida</taxon>
        <taxon>Magnoliidae</taxon>
        <taxon>Laurales</taxon>
        <taxon>Lauraceae</taxon>
        <taxon>Cinnamomum</taxon>
    </lineage>
</organism>
<dbReference type="GO" id="GO:0043328">
    <property type="term" value="P:protein transport to vacuole involved in ubiquitin-dependent protein catabolic process via the multivesicular body sorting pathway"/>
    <property type="evidence" value="ECO:0007669"/>
    <property type="project" value="InterPro"/>
</dbReference>
<evidence type="ECO:0000259" key="8">
    <source>
        <dbReference type="PROSITE" id="PS50909"/>
    </source>
</evidence>
<feature type="region of interest" description="Disordered" evidence="6">
    <location>
        <begin position="498"/>
        <end position="529"/>
    </location>
</feature>
<evidence type="ECO:0000256" key="3">
    <source>
        <dbReference type="ARBA" id="ARBA00022448"/>
    </source>
</evidence>
<dbReference type="OrthoDB" id="2018246at2759"/>
<evidence type="ECO:0000256" key="4">
    <source>
        <dbReference type="ARBA" id="ARBA00022927"/>
    </source>
</evidence>
<feature type="compositionally biased region" description="Polar residues" evidence="6">
    <location>
        <begin position="154"/>
        <end position="178"/>
    </location>
</feature>
<feature type="region of interest" description="Disordered" evidence="6">
    <location>
        <begin position="142"/>
        <end position="183"/>
    </location>
</feature>
<keyword evidence="3" id="KW-0813">Transport</keyword>
<reference evidence="9 10" key="1">
    <citation type="journal article" date="2019" name="Nat. Plants">
        <title>Stout camphor tree genome fills gaps in understanding of flowering plant genome evolution.</title>
        <authorList>
            <person name="Chaw S.M."/>
            <person name="Liu Y.C."/>
            <person name="Wu Y.W."/>
            <person name="Wang H.Y."/>
            <person name="Lin C.I."/>
            <person name="Wu C.S."/>
            <person name="Ke H.M."/>
            <person name="Chang L.Y."/>
            <person name="Hsu C.Y."/>
            <person name="Yang H.T."/>
            <person name="Sudianto E."/>
            <person name="Hsu M.H."/>
            <person name="Wu K.P."/>
            <person name="Wang L.N."/>
            <person name="Leebens-Mack J.H."/>
            <person name="Tsai I.J."/>
        </authorList>
    </citation>
    <scope>NUCLEOTIDE SEQUENCE [LARGE SCALE GENOMIC DNA]</scope>
    <source>
        <strain evidence="10">cv. Chaw 1501</strain>
        <tissue evidence="9">Young leaves</tissue>
    </source>
</reference>
<dbReference type="GO" id="GO:0005737">
    <property type="term" value="C:cytoplasm"/>
    <property type="evidence" value="ECO:0007669"/>
    <property type="project" value="UniProtKB-ARBA"/>
</dbReference>
<dbReference type="InterPro" id="IPR004152">
    <property type="entry name" value="GAT_dom"/>
</dbReference>
<keyword evidence="5" id="KW-0472">Membrane</keyword>
<comment type="similarity">
    <text evidence="2">Belongs to the TOM1 family.</text>
</comment>
<dbReference type="Gene3D" id="1.25.40.90">
    <property type="match status" value="1"/>
</dbReference>
<dbReference type="PROSITE" id="PS50179">
    <property type="entry name" value="VHS"/>
    <property type="match status" value="1"/>
</dbReference>
<dbReference type="CDD" id="cd03561">
    <property type="entry name" value="VHS"/>
    <property type="match status" value="1"/>
</dbReference>
<gene>
    <name evidence="9" type="ORF">CKAN_00171300</name>
</gene>